<feature type="region of interest" description="Disordered" evidence="6">
    <location>
        <begin position="308"/>
        <end position="338"/>
    </location>
</feature>
<sequence length="615" mass="66937">MSELDPTQSSQDLRTLLKWYRTEIAVAVTDLFPLLHGMMDRELITEEKFQETQQAGEGSGAQKASHALFTWLLSCDLPTIQGFWSLLSTDYILKSYPRLSGIHSALCADTSSHRKARRPPHTNKPVSLLKSHAKRKAGGEKDTSSANSLSAGPPAKTKPPRKAEKPVALDCLLTQSPQKISSVLTVNQSEMKPVSYTISKPAANTGSSIDRSTQKEKELQAVEKNQTQPLKLTLRPKLISQQVGSIAPSVPAELPQYQSNDDECSVCRDGGELICCDGCPRSFHLSCLVPPLTHIPSGTWRCDACNTQRPTSDGQPEKGETTVLSKKPSQESAEAQSQKRMKVCEMLADKHDSIIQKSNTIRTLNNPQLVAQPVICPKPTGRTQNCSQQQSSFQMLPQPQACPRSLSNLCISQAPVRQICSQFLPRSQIRTSQQPQANPQHLSTPQPCSTSLPPIPCTTLTFPSQNYPTPADNTCTSQTPSVQTQHSKPFALQKEPCPLASLEPTLCIPLVPLNGINSATEPQFEVSPRPPVQGEVPILPIPGTTESNSGTSSAPEEMVPAPVALQAEIGELKVPADAAGSNLTLSRHELECLIAESSFDCFLQWAFQNISRPVQ</sequence>
<dbReference type="PANTHER" id="PTHR46386:SF11">
    <property type="entry name" value="AUTOIMMUNE REGULATOR"/>
    <property type="match status" value="1"/>
</dbReference>
<dbReference type="Pfam" id="PF00628">
    <property type="entry name" value="PHD"/>
    <property type="match status" value="1"/>
</dbReference>
<keyword evidence="2 5" id="KW-0863">Zinc-finger</keyword>
<name>A0A8J1KT30_XENLA</name>
<dbReference type="GO" id="GO:0000981">
    <property type="term" value="F:DNA-binding transcription factor activity, RNA polymerase II-specific"/>
    <property type="evidence" value="ECO:0000318"/>
    <property type="project" value="GO_Central"/>
</dbReference>
<dbReference type="PROSITE" id="PS51414">
    <property type="entry name" value="HSR"/>
    <property type="match status" value="1"/>
</dbReference>
<evidence type="ECO:0000259" key="8">
    <source>
        <dbReference type="PROSITE" id="PS51414"/>
    </source>
</evidence>
<protein>
    <submittedName>
        <fullName evidence="10">Autoimmune regulator</fullName>
    </submittedName>
</protein>
<dbReference type="GO" id="GO:0003677">
    <property type="term" value="F:DNA binding"/>
    <property type="evidence" value="ECO:0007669"/>
    <property type="project" value="UniProtKB-KW"/>
</dbReference>
<dbReference type="PROSITE" id="PS01359">
    <property type="entry name" value="ZF_PHD_1"/>
    <property type="match status" value="1"/>
</dbReference>
<dbReference type="CTD" id="100127244"/>
<dbReference type="GO" id="GO:0045182">
    <property type="term" value="F:translation regulator activity"/>
    <property type="evidence" value="ECO:0007669"/>
    <property type="project" value="InterPro"/>
</dbReference>
<dbReference type="GO" id="GO:0006357">
    <property type="term" value="P:regulation of transcription by RNA polymerase II"/>
    <property type="evidence" value="ECO:0000318"/>
    <property type="project" value="GO_Central"/>
</dbReference>
<evidence type="ECO:0000256" key="1">
    <source>
        <dbReference type="ARBA" id="ARBA00022723"/>
    </source>
</evidence>
<evidence type="ECO:0000259" key="7">
    <source>
        <dbReference type="PROSITE" id="PS50016"/>
    </source>
</evidence>
<dbReference type="PANTHER" id="PTHR46386">
    <property type="entry name" value="NUCLEAR BODY PROTEIN SP140"/>
    <property type="match status" value="1"/>
</dbReference>
<dbReference type="InterPro" id="IPR001965">
    <property type="entry name" value="Znf_PHD"/>
</dbReference>
<proteinExistence type="predicted"/>
<dbReference type="SUPFAM" id="SSF57903">
    <property type="entry name" value="FYVE/PHD zinc finger"/>
    <property type="match status" value="1"/>
</dbReference>
<evidence type="ECO:0000256" key="3">
    <source>
        <dbReference type="ARBA" id="ARBA00022833"/>
    </source>
</evidence>
<dbReference type="InterPro" id="IPR019787">
    <property type="entry name" value="Znf_PHD-finger"/>
</dbReference>
<dbReference type="Pfam" id="PF03172">
    <property type="entry name" value="HSR"/>
    <property type="match status" value="1"/>
</dbReference>
<dbReference type="SMART" id="SM00249">
    <property type="entry name" value="PHD"/>
    <property type="match status" value="1"/>
</dbReference>
<keyword evidence="4" id="KW-0238">DNA-binding</keyword>
<feature type="region of interest" description="Disordered" evidence="6">
    <location>
        <begin position="521"/>
        <end position="556"/>
    </location>
</feature>
<evidence type="ECO:0000313" key="9">
    <source>
        <dbReference type="Proteomes" id="UP000186698"/>
    </source>
</evidence>
<feature type="region of interest" description="Disordered" evidence="6">
    <location>
        <begin position="110"/>
        <end position="165"/>
    </location>
</feature>
<organism evidence="9 10">
    <name type="scientific">Xenopus laevis</name>
    <name type="common">African clawed frog</name>
    <dbReference type="NCBI Taxonomy" id="8355"/>
    <lineage>
        <taxon>Eukaryota</taxon>
        <taxon>Metazoa</taxon>
        <taxon>Chordata</taxon>
        <taxon>Craniata</taxon>
        <taxon>Vertebrata</taxon>
        <taxon>Euteleostomi</taxon>
        <taxon>Amphibia</taxon>
        <taxon>Batrachia</taxon>
        <taxon>Anura</taxon>
        <taxon>Pipoidea</taxon>
        <taxon>Pipidae</taxon>
        <taxon>Xenopodinae</taxon>
        <taxon>Xenopus</taxon>
        <taxon>Xenopus</taxon>
    </lineage>
</organism>
<dbReference type="AlphaFoldDB" id="A0A8J1KT30"/>
<dbReference type="GeneID" id="100127244"/>
<gene>
    <name evidence="10" type="primary">aire.L</name>
</gene>
<dbReference type="InterPro" id="IPR011011">
    <property type="entry name" value="Znf_FYVE_PHD"/>
</dbReference>
<evidence type="ECO:0000256" key="2">
    <source>
        <dbReference type="ARBA" id="ARBA00022771"/>
    </source>
</evidence>
<evidence type="ECO:0000256" key="5">
    <source>
        <dbReference type="PROSITE-ProRule" id="PRU00146"/>
    </source>
</evidence>
<dbReference type="GO" id="GO:0008270">
    <property type="term" value="F:zinc ion binding"/>
    <property type="evidence" value="ECO:0007669"/>
    <property type="project" value="UniProtKB-KW"/>
</dbReference>
<dbReference type="GO" id="GO:0006959">
    <property type="term" value="P:humoral immune response"/>
    <property type="evidence" value="ECO:0007669"/>
    <property type="project" value="InterPro"/>
</dbReference>
<feature type="compositionally biased region" description="Polar residues" evidence="6">
    <location>
        <begin position="544"/>
        <end position="554"/>
    </location>
</feature>
<keyword evidence="9" id="KW-1185">Reference proteome</keyword>
<reference evidence="10" key="1">
    <citation type="submission" date="2025-08" db="UniProtKB">
        <authorList>
            <consortium name="RefSeq"/>
        </authorList>
    </citation>
    <scope>IDENTIFICATION</scope>
    <source>
        <strain evidence="10">J_2021</strain>
        <tissue evidence="10">Erythrocytes</tissue>
    </source>
</reference>
<dbReference type="CDD" id="cd15539">
    <property type="entry name" value="PHD1_AIRE"/>
    <property type="match status" value="1"/>
</dbReference>
<keyword evidence="1" id="KW-0479">Metal-binding</keyword>
<dbReference type="InterPro" id="IPR004865">
    <property type="entry name" value="HSR_dom"/>
</dbReference>
<dbReference type="OrthoDB" id="9893097at2759"/>
<dbReference type="InterPro" id="IPR008087">
    <property type="entry name" value="AIRE"/>
</dbReference>
<dbReference type="Gene3D" id="3.30.40.10">
    <property type="entry name" value="Zinc/RING finger domain, C3HC4 (zinc finger)"/>
    <property type="match status" value="1"/>
</dbReference>
<dbReference type="PRINTS" id="PR01711">
    <property type="entry name" value="AIREGULATOR"/>
</dbReference>
<evidence type="ECO:0000256" key="6">
    <source>
        <dbReference type="SAM" id="MobiDB-lite"/>
    </source>
</evidence>
<dbReference type="Proteomes" id="UP000186698">
    <property type="component" value="Chromosome 5L"/>
</dbReference>
<evidence type="ECO:0000313" key="10">
    <source>
        <dbReference type="RefSeq" id="XP_041419374.1"/>
    </source>
</evidence>
<accession>A0A8J1KT30</accession>
<keyword evidence="3" id="KW-0862">Zinc</keyword>
<dbReference type="PROSITE" id="PS50016">
    <property type="entry name" value="ZF_PHD_2"/>
    <property type="match status" value="1"/>
</dbReference>
<dbReference type="GO" id="GO:0005634">
    <property type="term" value="C:nucleus"/>
    <property type="evidence" value="ECO:0000318"/>
    <property type="project" value="GO_Central"/>
</dbReference>
<dbReference type="KEGG" id="xla:100127244"/>
<feature type="domain" description="PHD-type" evidence="7">
    <location>
        <begin position="261"/>
        <end position="308"/>
    </location>
</feature>
<dbReference type="InterPro" id="IPR019786">
    <property type="entry name" value="Zinc_finger_PHD-type_CS"/>
</dbReference>
<dbReference type="InterPro" id="IPR043563">
    <property type="entry name" value="Sp110/Sp140/Sp140L-like"/>
</dbReference>
<dbReference type="GO" id="GO:0005737">
    <property type="term" value="C:cytoplasm"/>
    <property type="evidence" value="ECO:0007669"/>
    <property type="project" value="InterPro"/>
</dbReference>
<dbReference type="InterPro" id="IPR013083">
    <property type="entry name" value="Znf_RING/FYVE/PHD"/>
</dbReference>
<feature type="domain" description="HSR" evidence="8">
    <location>
        <begin position="1"/>
        <end position="111"/>
    </location>
</feature>
<evidence type="ECO:0000256" key="4">
    <source>
        <dbReference type="ARBA" id="ARBA00023125"/>
    </source>
</evidence>
<dbReference type="RefSeq" id="XP_041419374.1">
    <property type="nucleotide sequence ID" value="XM_041563440.1"/>
</dbReference>